<gene>
    <name evidence="2" type="ORF">LG52_3267</name>
</gene>
<dbReference type="PANTHER" id="PTHR40446:SF2">
    <property type="entry name" value="N-ACETYLGLUCOSAMINE-1-PHOSPHODIESTER ALPHA-N-ACETYLGLUCOSAMINIDASE"/>
    <property type="match status" value="1"/>
</dbReference>
<dbReference type="PATRIC" id="fig|1462.6.peg.3590"/>
<comment type="caution">
    <text evidence="2">The sequence shown here is derived from an EMBL/GenBank/DDBJ whole genome shotgun (WGS) entry which is preliminary data.</text>
</comment>
<evidence type="ECO:0000259" key="1">
    <source>
        <dbReference type="Pfam" id="PF09992"/>
    </source>
</evidence>
<organism evidence="2 3">
    <name type="scientific">Geobacillus kaustophilus</name>
    <dbReference type="NCBI Taxonomy" id="1462"/>
    <lineage>
        <taxon>Bacteria</taxon>
        <taxon>Bacillati</taxon>
        <taxon>Bacillota</taxon>
        <taxon>Bacilli</taxon>
        <taxon>Bacillales</taxon>
        <taxon>Anoxybacillaceae</taxon>
        <taxon>Geobacillus</taxon>
        <taxon>Geobacillus thermoleovorans group</taxon>
    </lineage>
</organism>
<protein>
    <submittedName>
        <fullName evidence="2">Flagellar filament outer layer Flaa family protein</fullName>
    </submittedName>
</protein>
<dbReference type="OrthoDB" id="9809781at2"/>
<proteinExistence type="predicted"/>
<dbReference type="AlphaFoldDB" id="A0A0D8BRH9"/>
<dbReference type="Pfam" id="PF09992">
    <property type="entry name" value="NAGPA"/>
    <property type="match status" value="1"/>
</dbReference>
<evidence type="ECO:0000313" key="2">
    <source>
        <dbReference type="EMBL" id="KJE26017.1"/>
    </source>
</evidence>
<dbReference type="EMBL" id="JYBP01000003">
    <property type="protein sequence ID" value="KJE26017.1"/>
    <property type="molecule type" value="Genomic_DNA"/>
</dbReference>
<name>A0A0D8BRH9_GEOKU</name>
<keyword evidence="2" id="KW-0966">Cell projection</keyword>
<keyword evidence="2" id="KW-0969">Cilium</keyword>
<dbReference type="Gene3D" id="2.60.120.430">
    <property type="entry name" value="Galactose-binding lectin"/>
    <property type="match status" value="1"/>
</dbReference>
<dbReference type="Proteomes" id="UP000032522">
    <property type="component" value="Unassembled WGS sequence"/>
</dbReference>
<dbReference type="InterPro" id="IPR018711">
    <property type="entry name" value="NAGPA"/>
</dbReference>
<sequence>MGRTKNIIRIGVGAVLATWTALQATGADAGANVVYWEGMRLVQGQIGKLEIVKPINLWKRENGALTFVRVLQPGEQYRVYSYDEAFGGQYGVGGGYYVTNMKGYVLYKTPSKEKLKLVNPGRYGAKQLAVGTVVKESSTRVAPGVEKEEMEIVGTRGKQHVYKLDIDTSNEKLAIETALSNDQVLGIEPVLEQAERYDGRDGTVLAAVNGDYFKEHGSPTDLMVHRGEIVMTNTTPAVERTIFGISADGKPMIGNPDVQIHVRIGQGNAYPVDGINKPRRAHQLILYTPYFAASTKTNALGMEVVLTNVQGVLNGNGTVTGTVKKVVVGQGNESLQPGELVLSGHGRASDYLRQAKEGDAVEISLQYDQPEWSGVKEAIGGRYRLVANGQVQSFAIAGAHPRTAVGIDKNGNVMLVVVDGRQPAHSQGMTLNEMAKLMNELGAVDAMTLDGGGSSTFVVRQPNGQLKVENKPSDGFARPVSNALLVVYKETQENGESEEVLDDFETESKWNASGVNYVSAAVERTMEKVREGKQALKISYDFRGMPGTSGVYASREEAIWISKRPQTIGMWVYGDGSGHWLRAQLRDGSGRRIWIDFARHVDWTGWKYVSAAVPDDVALPLMLEVSVRYMETEAGRKNAGAIYIDDLRAIFR</sequence>
<dbReference type="RefSeq" id="WP_044732704.1">
    <property type="nucleotide sequence ID" value="NZ_JYBP01000003.1"/>
</dbReference>
<keyword evidence="2" id="KW-0282">Flagellum</keyword>
<accession>A0A0D8BRH9</accession>
<evidence type="ECO:0000313" key="3">
    <source>
        <dbReference type="Proteomes" id="UP000032522"/>
    </source>
</evidence>
<feature type="domain" description="Phosphodiester glycosidase" evidence="1">
    <location>
        <begin position="309"/>
        <end position="486"/>
    </location>
</feature>
<dbReference type="PANTHER" id="PTHR40446">
    <property type="entry name" value="N-ACETYLGLUCOSAMINE-1-PHOSPHODIESTER ALPHA-N-ACETYLGLUCOSAMINIDASE"/>
    <property type="match status" value="1"/>
</dbReference>
<reference evidence="2 3" key="1">
    <citation type="submission" date="2015-01" db="EMBL/GenBank/DDBJ databases">
        <authorList>
            <person name="Filippidou S."/>
            <person name="Jeanneret N."/>
            <person name="Russel-Delif L."/>
            <person name="Junier T."/>
            <person name="Wunderlin T."/>
            <person name="Molina V."/>
            <person name="Johnson S.L."/>
            <person name="Davenport K.W."/>
            <person name="Chain P.S."/>
            <person name="Dorador C."/>
            <person name="Junier P."/>
        </authorList>
    </citation>
    <scope>NUCLEOTIDE SEQUENCE [LARGE SCALE GENOMIC DNA]</scope>
    <source>
        <strain evidence="2 3">Et7/4</strain>
    </source>
</reference>